<accession>A0A540M577</accession>
<keyword evidence="2" id="KW-1185">Reference proteome</keyword>
<dbReference type="EMBL" id="VIEB01000360">
    <property type="protein sequence ID" value="TQD93662.1"/>
    <property type="molecule type" value="Genomic_DNA"/>
</dbReference>
<proteinExistence type="predicted"/>
<reference evidence="1 2" key="1">
    <citation type="journal article" date="2019" name="G3 (Bethesda)">
        <title>Sequencing of a Wild Apple (Malus baccata) Genome Unravels the Differences Between Cultivated and Wild Apple Species Regarding Disease Resistance and Cold Tolerance.</title>
        <authorList>
            <person name="Chen X."/>
        </authorList>
    </citation>
    <scope>NUCLEOTIDE SEQUENCE [LARGE SCALE GENOMIC DNA]</scope>
    <source>
        <strain evidence="2">cv. Shandingzi</strain>
        <tissue evidence="1">Leaves</tissue>
    </source>
</reference>
<gene>
    <name evidence="1" type="ORF">C1H46_020666</name>
</gene>
<dbReference type="STRING" id="106549.A0A540M577"/>
<organism evidence="1 2">
    <name type="scientific">Malus baccata</name>
    <name type="common">Siberian crab apple</name>
    <name type="synonym">Pyrus baccata</name>
    <dbReference type="NCBI Taxonomy" id="106549"/>
    <lineage>
        <taxon>Eukaryota</taxon>
        <taxon>Viridiplantae</taxon>
        <taxon>Streptophyta</taxon>
        <taxon>Embryophyta</taxon>
        <taxon>Tracheophyta</taxon>
        <taxon>Spermatophyta</taxon>
        <taxon>Magnoliopsida</taxon>
        <taxon>eudicotyledons</taxon>
        <taxon>Gunneridae</taxon>
        <taxon>Pentapetalae</taxon>
        <taxon>rosids</taxon>
        <taxon>fabids</taxon>
        <taxon>Rosales</taxon>
        <taxon>Rosaceae</taxon>
        <taxon>Amygdaloideae</taxon>
        <taxon>Maleae</taxon>
        <taxon>Malus</taxon>
    </lineage>
</organism>
<protein>
    <submittedName>
        <fullName evidence="1">Uncharacterized protein</fullName>
    </submittedName>
</protein>
<evidence type="ECO:0000313" key="2">
    <source>
        <dbReference type="Proteomes" id="UP000315295"/>
    </source>
</evidence>
<comment type="caution">
    <text evidence="1">The sequence shown here is derived from an EMBL/GenBank/DDBJ whole genome shotgun (WGS) entry which is preliminary data.</text>
</comment>
<evidence type="ECO:0000313" key="1">
    <source>
        <dbReference type="EMBL" id="TQD93662.1"/>
    </source>
</evidence>
<name>A0A540M577_MALBA</name>
<dbReference type="Proteomes" id="UP000315295">
    <property type="component" value="Unassembled WGS sequence"/>
</dbReference>
<sequence>MQSKESAEAPSMLVNEIRKLEQRQKQLGDEANRALEVVHEEVALHQLGNKETAETIAKLLSETKEIQDVRFISEESVTGDGANLKDEISRWQTQADDIKSLERKLENVQKSIDQLVITFQIVRKILSSILVVQHGTFRR</sequence>
<dbReference type="AlphaFoldDB" id="A0A540M577"/>